<dbReference type="Proteomes" id="UP000663862">
    <property type="component" value="Unassembled WGS sequence"/>
</dbReference>
<proteinExistence type="predicted"/>
<evidence type="ECO:0000313" key="4">
    <source>
        <dbReference type="EMBL" id="CAF4829791.1"/>
    </source>
</evidence>
<dbReference type="Proteomes" id="UP000663848">
    <property type="component" value="Unassembled WGS sequence"/>
</dbReference>
<reference evidence="1" key="1">
    <citation type="submission" date="2021-02" db="EMBL/GenBank/DDBJ databases">
        <authorList>
            <person name="Nowell W R."/>
        </authorList>
    </citation>
    <scope>NUCLEOTIDE SEQUENCE</scope>
</reference>
<gene>
    <name evidence="2" type="ORF">HFQ381_LOCUS4828</name>
    <name evidence="4" type="ORF">QYT958_LOCUS25627</name>
    <name evidence="3" type="ORF">TSG867_LOCUS7167</name>
    <name evidence="1" type="ORF">UJA718_LOCUS1293</name>
</gene>
<sequence length="479" mass="55340">MSEKVIHSFEGVCPLTHYGIYGIKKSYNMPNFPCSDKTEHLSLKKHLMYKHNLSNTAANKIVLDRMNTVNLARKRKSVLTFNSTQELFSHSVHWHKGQCPFSYGFNNVYNLTYLNHNIKKFDCCHRKQCLLLSHLRVSHNLNMKSAKKIVKAIMSSSIESKQKSSIENDIREIILFQKDDIVTNTNSNIYNDDRRFRHYCPLTKNEFIHEQPLFNIPCTKINEKFLLFAHLQHYHQMSGELGLRLIRAIRTGTESTVIKDLFQNNTYDQPVVPTTTISSSQSKNITIADEIDIVPYKCLCPYSTSSQDGSTNLVEVHLKKFSKSVKNIPCDRPCPVNLYRHLRNYHKVDLQHAKDITRTIMLYKTVKTEVITPESINEISTSIKKRIKVPKSTNDYETTISLGMFIATRKNALMVWFFVCLVNVDMNSVKSEGKNESIDFIIGHENPDEWDPSIIYDSESLFLSFDEERICDNGTEGNF</sequence>
<dbReference type="Proteomes" id="UP000663873">
    <property type="component" value="Unassembled WGS sequence"/>
</dbReference>
<dbReference type="EMBL" id="CAJOBR010005835">
    <property type="protein sequence ID" value="CAF4829791.1"/>
    <property type="molecule type" value="Genomic_DNA"/>
</dbReference>
<organism evidence="1 5">
    <name type="scientific">Rotaria socialis</name>
    <dbReference type="NCBI Taxonomy" id="392032"/>
    <lineage>
        <taxon>Eukaryota</taxon>
        <taxon>Metazoa</taxon>
        <taxon>Spiralia</taxon>
        <taxon>Gnathifera</taxon>
        <taxon>Rotifera</taxon>
        <taxon>Eurotatoria</taxon>
        <taxon>Bdelloidea</taxon>
        <taxon>Philodinida</taxon>
        <taxon>Philodinidae</taxon>
        <taxon>Rotaria</taxon>
    </lineage>
</organism>
<dbReference type="EMBL" id="CAJOBQ010000277">
    <property type="protein sequence ID" value="CAF4315050.1"/>
    <property type="molecule type" value="Genomic_DNA"/>
</dbReference>
<protein>
    <submittedName>
        <fullName evidence="1">Uncharacterized protein</fullName>
    </submittedName>
</protein>
<dbReference type="Proteomes" id="UP000663851">
    <property type="component" value="Unassembled WGS sequence"/>
</dbReference>
<evidence type="ECO:0000313" key="5">
    <source>
        <dbReference type="Proteomes" id="UP000663873"/>
    </source>
</evidence>
<keyword evidence="5" id="KW-1185">Reference proteome</keyword>
<dbReference type="EMBL" id="CAJOBO010000194">
    <property type="protein sequence ID" value="CAF4158801.1"/>
    <property type="molecule type" value="Genomic_DNA"/>
</dbReference>
<dbReference type="AlphaFoldDB" id="A0A819W207"/>
<comment type="caution">
    <text evidence="1">The sequence shown here is derived from an EMBL/GenBank/DDBJ whole genome shotgun (WGS) entry which is preliminary data.</text>
</comment>
<accession>A0A819W207</accession>
<name>A0A819W207_9BILA</name>
<evidence type="ECO:0000313" key="1">
    <source>
        <dbReference type="EMBL" id="CAF4116931.1"/>
    </source>
</evidence>
<evidence type="ECO:0000313" key="3">
    <source>
        <dbReference type="EMBL" id="CAF4315050.1"/>
    </source>
</evidence>
<dbReference type="EMBL" id="CAJOBP010000077">
    <property type="protein sequence ID" value="CAF4116931.1"/>
    <property type="molecule type" value="Genomic_DNA"/>
</dbReference>
<evidence type="ECO:0000313" key="2">
    <source>
        <dbReference type="EMBL" id="CAF4158801.1"/>
    </source>
</evidence>